<dbReference type="OrthoDB" id="1542at2"/>
<dbReference type="AlphaFoldDB" id="A0A174TLM3"/>
<accession>A0A174TLM3</accession>
<evidence type="ECO:0000313" key="7">
    <source>
        <dbReference type="Proteomes" id="UP000284242"/>
    </source>
</evidence>
<dbReference type="Proteomes" id="UP000284242">
    <property type="component" value="Unassembled WGS sequence"/>
</dbReference>
<protein>
    <submittedName>
        <fullName evidence="1">Reactivating factor for ethanolamine ammonia lyase</fullName>
    </submittedName>
</protein>
<dbReference type="InterPro" id="IPR009377">
    <property type="entry name" value="EutA"/>
</dbReference>
<evidence type="ECO:0000313" key="6">
    <source>
        <dbReference type="Proteomes" id="UP000265828"/>
    </source>
</evidence>
<dbReference type="Pfam" id="PF06277">
    <property type="entry name" value="EutA"/>
    <property type="match status" value="1"/>
</dbReference>
<reference evidence="4 8" key="3">
    <citation type="journal article" date="2019" name="Science, e1252229">
        <title>Invertible promoters mediate bacterial phase variation, antibiotic resistance, and host adaptation in the gut.</title>
        <authorList>
            <person name="Jiang X."/>
            <person name="Hall A.B."/>
            <person name="Arthur T.D."/>
            <person name="Plichta D.R."/>
            <person name="Covington C.T."/>
            <person name="Poyet M."/>
            <person name="Crothers J."/>
            <person name="Moses P.L."/>
            <person name="Tolonen A.C."/>
            <person name="Vlamakis H."/>
            <person name="Alm E.J."/>
            <person name="Xavier R.J."/>
        </authorList>
    </citation>
    <scope>NUCLEOTIDE SEQUENCE [LARGE SCALE GENOMIC DNA]</scope>
    <source>
        <strain evidence="8">af_0058</strain>
        <strain evidence="4">Af_0058</strain>
    </source>
</reference>
<name>A0A174TLM3_9FIRM</name>
<organism evidence="1 5">
    <name type="scientific">Blautia obeum</name>
    <dbReference type="NCBI Taxonomy" id="40520"/>
    <lineage>
        <taxon>Bacteria</taxon>
        <taxon>Bacillati</taxon>
        <taxon>Bacillota</taxon>
        <taxon>Clostridia</taxon>
        <taxon>Lachnospirales</taxon>
        <taxon>Lachnospiraceae</taxon>
        <taxon>Blautia</taxon>
    </lineage>
</organism>
<dbReference type="RefSeq" id="WP_117628839.1">
    <property type="nucleotide sequence ID" value="NZ_CAXSOH010000012.1"/>
</dbReference>
<dbReference type="Proteomes" id="UP000095413">
    <property type="component" value="Unassembled WGS sequence"/>
</dbReference>
<keyword evidence="1" id="KW-0456">Lyase</keyword>
<dbReference type="GO" id="GO:0016829">
    <property type="term" value="F:lyase activity"/>
    <property type="evidence" value="ECO:0007669"/>
    <property type="project" value="UniProtKB-KW"/>
</dbReference>
<evidence type="ECO:0000313" key="5">
    <source>
        <dbReference type="Proteomes" id="UP000095413"/>
    </source>
</evidence>
<sequence>MSEIILSAGIDIGTTTTQVIFSRFTMEKQEDTVLPQKWK</sequence>
<evidence type="ECO:0000313" key="4">
    <source>
        <dbReference type="EMBL" id="RYT60810.1"/>
    </source>
</evidence>
<evidence type="ECO:0000313" key="3">
    <source>
        <dbReference type="EMBL" id="RGV60089.1"/>
    </source>
</evidence>
<dbReference type="EMBL" id="RCXQ01000029">
    <property type="protein sequence ID" value="RYT60810.1"/>
    <property type="molecule type" value="Genomic_DNA"/>
</dbReference>
<dbReference type="Proteomes" id="UP000265828">
    <property type="component" value="Unassembled WGS sequence"/>
</dbReference>
<evidence type="ECO:0000313" key="1">
    <source>
        <dbReference type="EMBL" id="CUQ07739.1"/>
    </source>
</evidence>
<dbReference type="EMBL" id="QRVV01000062">
    <property type="protein sequence ID" value="RGS69968.1"/>
    <property type="molecule type" value="Genomic_DNA"/>
</dbReference>
<reference evidence="1 5" key="1">
    <citation type="submission" date="2015-09" db="EMBL/GenBank/DDBJ databases">
        <authorList>
            <consortium name="Pathogen Informatics"/>
        </authorList>
    </citation>
    <scope>NUCLEOTIDE SEQUENCE [LARGE SCALE GENOMIC DNA]</scope>
    <source>
        <strain evidence="1 5">2789STDY5834921</strain>
    </source>
</reference>
<proteinExistence type="predicted"/>
<reference evidence="6 7" key="2">
    <citation type="submission" date="2018-08" db="EMBL/GenBank/DDBJ databases">
        <title>A genome reference for cultivated species of the human gut microbiota.</title>
        <authorList>
            <person name="Zou Y."/>
            <person name="Xue W."/>
            <person name="Luo G."/>
        </authorList>
    </citation>
    <scope>NUCLEOTIDE SEQUENCE [LARGE SCALE GENOMIC DNA]</scope>
    <source>
        <strain evidence="3 6">AF14-23</strain>
        <strain evidence="2 7">AF21-24</strain>
    </source>
</reference>
<dbReference type="EMBL" id="QRZI01000025">
    <property type="protein sequence ID" value="RGV60089.1"/>
    <property type="molecule type" value="Genomic_DNA"/>
</dbReference>
<evidence type="ECO:0000313" key="8">
    <source>
        <dbReference type="Proteomes" id="UP000293506"/>
    </source>
</evidence>
<dbReference type="Proteomes" id="UP000293506">
    <property type="component" value="Unassembled WGS sequence"/>
</dbReference>
<gene>
    <name evidence="3" type="ORF">DWW07_18260</name>
    <name evidence="2" type="ORF">DWX77_14025</name>
    <name evidence="4" type="ORF">EAI82_15750</name>
    <name evidence="1" type="ORF">ERS852533_03657</name>
</gene>
<dbReference type="EMBL" id="CZBA01000039">
    <property type="protein sequence ID" value="CUQ07739.1"/>
    <property type="molecule type" value="Genomic_DNA"/>
</dbReference>
<evidence type="ECO:0000313" key="2">
    <source>
        <dbReference type="EMBL" id="RGS69968.1"/>
    </source>
</evidence>